<dbReference type="InterPro" id="IPR032403">
    <property type="entry name" value="Exo84_C"/>
</dbReference>
<feature type="region of interest" description="Disordered" evidence="9">
    <location>
        <begin position="272"/>
        <end position="300"/>
    </location>
</feature>
<dbReference type="Pfam" id="PF22697">
    <property type="entry name" value="SOS1_NGEF_PH"/>
    <property type="match status" value="1"/>
</dbReference>
<dbReference type="Pfam" id="PF08700">
    <property type="entry name" value="VPS51_Exo84_N"/>
    <property type="match status" value="1"/>
</dbReference>
<comment type="subcellular location">
    <subcellularLocation>
        <location evidence="3">Cell projection</location>
        <location evidence="3">Growth cone</location>
    </subcellularLocation>
    <subcellularLocation>
        <location evidence="2">Cytoplasm</location>
        <location evidence="2">Perinuclear region</location>
    </subcellularLocation>
</comment>
<dbReference type="GO" id="GO:0030426">
    <property type="term" value="C:growth cone"/>
    <property type="evidence" value="ECO:0007669"/>
    <property type="project" value="UniProtKB-SubCell"/>
</dbReference>
<dbReference type="PANTHER" id="PTHR21426:SF12">
    <property type="entry name" value="EXOCYST COMPLEX COMPONENT 8"/>
    <property type="match status" value="1"/>
</dbReference>
<comment type="similarity">
    <text evidence="4">Belongs to the EXO84 family.</text>
</comment>
<dbReference type="SUPFAM" id="SSF50729">
    <property type="entry name" value="PH domain-like"/>
    <property type="match status" value="1"/>
</dbReference>
<dbReference type="Gene3D" id="1.20.58.1210">
    <property type="entry name" value="Exo84p, N-terminal helical domain"/>
    <property type="match status" value="1"/>
</dbReference>
<name>A0A9N9T8D6_DIABA</name>
<comment type="function">
    <text evidence="1">Component of the exocyst complex involved in the docking of exocytic vesicles with fusion sites on the plasma membrane.</text>
</comment>
<organism evidence="11 12">
    <name type="scientific">Diabrotica balteata</name>
    <name type="common">Banded cucumber beetle</name>
    <dbReference type="NCBI Taxonomy" id="107213"/>
    <lineage>
        <taxon>Eukaryota</taxon>
        <taxon>Metazoa</taxon>
        <taxon>Ecdysozoa</taxon>
        <taxon>Arthropoda</taxon>
        <taxon>Hexapoda</taxon>
        <taxon>Insecta</taxon>
        <taxon>Pterygota</taxon>
        <taxon>Neoptera</taxon>
        <taxon>Endopterygota</taxon>
        <taxon>Coleoptera</taxon>
        <taxon>Polyphaga</taxon>
        <taxon>Cucujiformia</taxon>
        <taxon>Chrysomeloidea</taxon>
        <taxon>Chrysomelidae</taxon>
        <taxon>Galerucinae</taxon>
        <taxon>Diabroticina</taxon>
        <taxon>Diabroticites</taxon>
        <taxon>Diabrotica</taxon>
    </lineage>
</organism>
<dbReference type="GO" id="GO:0000145">
    <property type="term" value="C:exocyst"/>
    <property type="evidence" value="ECO:0007669"/>
    <property type="project" value="InterPro"/>
</dbReference>
<feature type="compositionally biased region" description="Low complexity" evidence="9">
    <location>
        <begin position="288"/>
        <end position="297"/>
    </location>
</feature>
<dbReference type="InterPro" id="IPR016159">
    <property type="entry name" value="Cullin_repeat-like_dom_sf"/>
</dbReference>
<dbReference type="InterPro" id="IPR001849">
    <property type="entry name" value="PH_domain"/>
</dbReference>
<accession>A0A9N9T8D6</accession>
<evidence type="ECO:0000313" key="12">
    <source>
        <dbReference type="Proteomes" id="UP001153709"/>
    </source>
</evidence>
<dbReference type="GO" id="GO:0006887">
    <property type="term" value="P:exocytosis"/>
    <property type="evidence" value="ECO:0007669"/>
    <property type="project" value="UniProtKB-KW"/>
</dbReference>
<evidence type="ECO:0000256" key="9">
    <source>
        <dbReference type="SAM" id="MobiDB-lite"/>
    </source>
</evidence>
<dbReference type="SMART" id="SM00233">
    <property type="entry name" value="PH"/>
    <property type="match status" value="1"/>
</dbReference>
<proteinExistence type="inferred from homology"/>
<dbReference type="InterPro" id="IPR011993">
    <property type="entry name" value="PH-like_dom_sf"/>
</dbReference>
<dbReference type="PROSITE" id="PS50003">
    <property type="entry name" value="PH_DOMAIN"/>
    <property type="match status" value="1"/>
</dbReference>
<dbReference type="InterPro" id="IPR042560">
    <property type="entry name" value="Exo84_C_2"/>
</dbReference>
<dbReference type="EMBL" id="OU898283">
    <property type="protein sequence ID" value="CAG9838958.1"/>
    <property type="molecule type" value="Genomic_DNA"/>
</dbReference>
<gene>
    <name evidence="11" type="ORF">DIABBA_LOCUS11768</name>
</gene>
<dbReference type="AlphaFoldDB" id="A0A9N9T8D6"/>
<keyword evidence="6" id="KW-0813">Transport</keyword>
<evidence type="ECO:0000256" key="6">
    <source>
        <dbReference type="ARBA" id="ARBA00022448"/>
    </source>
</evidence>
<keyword evidence="12" id="KW-1185">Reference proteome</keyword>
<dbReference type="OrthoDB" id="642193at2759"/>
<evidence type="ECO:0000256" key="1">
    <source>
        <dbReference type="ARBA" id="ARBA00002660"/>
    </source>
</evidence>
<sequence>MEFSKEPNFQLLSAKDFTPEKCICTEPIINYFSIIIFFADVKNLSQNYVGGSELQNLRRKIQSLSEETSNNLKKNVYENYVQFIETAKEISHLESEMYQLSHLLSEQKSLLSALSTTSILEDTQHLSIERENKSNDKDVEEENKQKLAAILEKVEGCKELLEVPGRKFLYEGDLLEIDPTENTSLKTVHVYLFTDGFMITNRNSNSRGLMKYIYEIMYDLSSLAVVNVRDLGNVKHAFKLLIFPDTRVFQCSSNSNKKEWLDKFDQAKKTRLAQEQQKRESISEKSPSRSASIESPSYNPFDEVEDDVGMVHPEWFLDIPEELDVCVAQRHFEEALSLLQKAKEYISQMTAGNEKHDHVFLDIQRKVEQRQNSLTEVLMKELEVNPDKSLQGGLRAARRAVRLLNQLGRENQSCNLFLKLCSSMLRTQCKRVKREGSTTTYIRNLASVVFTNMCHMSDEFLRAFPDSPTCASAYVVWASNELLLFTGHFIKQVFMPQTSLSTVTECIVLVRTQCERLYSYGLDLCYQLDGALRSSLVKALKDAKDKLIDSIKLRALEDKWIPINLHSKSALGRFLHEHSQMGLNLESYVSGDTWIQLTASTLSFTKMFFQLLNDCMKLKTTELVYTIDETLYNVFDAQLKHNENALRNELNQDQRNFLTKNAEFLLVNVIEVSQKIYNQNVGYECATLQKLQGEYVALKKGVSPTTRNTKTKYSSEFL</sequence>
<keyword evidence="8" id="KW-0653">Protein transport</keyword>
<dbReference type="InterPro" id="IPR055251">
    <property type="entry name" value="SOS1_NGEF_PH"/>
</dbReference>
<dbReference type="PANTHER" id="PTHR21426">
    <property type="entry name" value="EXOCYST COMPLEX COMPONENT 8"/>
    <property type="match status" value="1"/>
</dbReference>
<feature type="domain" description="PH" evidence="10">
    <location>
        <begin position="167"/>
        <end position="269"/>
    </location>
</feature>
<dbReference type="Gene3D" id="2.30.29.30">
    <property type="entry name" value="Pleckstrin-homology domain (PH domain)/Phosphotyrosine-binding domain (PTB)"/>
    <property type="match status" value="1"/>
</dbReference>
<dbReference type="GO" id="GO:0006893">
    <property type="term" value="P:Golgi to plasma membrane transport"/>
    <property type="evidence" value="ECO:0007669"/>
    <property type="project" value="TreeGrafter"/>
</dbReference>
<evidence type="ECO:0000256" key="4">
    <source>
        <dbReference type="ARBA" id="ARBA00007210"/>
    </source>
</evidence>
<dbReference type="Pfam" id="PF16528">
    <property type="entry name" value="Exo84_C"/>
    <property type="match status" value="1"/>
</dbReference>
<evidence type="ECO:0000256" key="3">
    <source>
        <dbReference type="ARBA" id="ARBA00004624"/>
    </source>
</evidence>
<dbReference type="GO" id="GO:0015031">
    <property type="term" value="P:protein transport"/>
    <property type="evidence" value="ECO:0007669"/>
    <property type="project" value="UniProtKB-KW"/>
</dbReference>
<evidence type="ECO:0000256" key="7">
    <source>
        <dbReference type="ARBA" id="ARBA00022483"/>
    </source>
</evidence>
<dbReference type="GO" id="GO:0048471">
    <property type="term" value="C:perinuclear region of cytoplasm"/>
    <property type="evidence" value="ECO:0007669"/>
    <property type="project" value="UniProtKB-SubCell"/>
</dbReference>
<evidence type="ECO:0000259" key="10">
    <source>
        <dbReference type="PROSITE" id="PS50003"/>
    </source>
</evidence>
<keyword evidence="7" id="KW-0268">Exocytosis</keyword>
<dbReference type="InterPro" id="IPR042561">
    <property type="entry name" value="Exo84_C_1"/>
</dbReference>
<dbReference type="SUPFAM" id="SSF74788">
    <property type="entry name" value="Cullin repeat-like"/>
    <property type="match status" value="1"/>
</dbReference>
<dbReference type="InterPro" id="IPR033961">
    <property type="entry name" value="Exo84"/>
</dbReference>
<protein>
    <recommendedName>
        <fullName evidence="5">Exocyst complex component 8</fullName>
    </recommendedName>
</protein>
<dbReference type="Gene3D" id="1.20.58.1220">
    <property type="entry name" value="Exo84p, C-terminal helical domain"/>
    <property type="match status" value="1"/>
</dbReference>
<feature type="compositionally biased region" description="Basic and acidic residues" evidence="9">
    <location>
        <begin position="276"/>
        <end position="287"/>
    </location>
</feature>
<evidence type="ECO:0000313" key="11">
    <source>
        <dbReference type="EMBL" id="CAG9838958.1"/>
    </source>
</evidence>
<evidence type="ECO:0000256" key="8">
    <source>
        <dbReference type="ARBA" id="ARBA00022927"/>
    </source>
</evidence>
<reference evidence="11" key="1">
    <citation type="submission" date="2022-01" db="EMBL/GenBank/DDBJ databases">
        <authorList>
            <person name="King R."/>
        </authorList>
    </citation>
    <scope>NUCLEOTIDE SEQUENCE</scope>
</reference>
<dbReference type="Proteomes" id="UP001153709">
    <property type="component" value="Chromosome 8"/>
</dbReference>
<dbReference type="CDD" id="cd01226">
    <property type="entry name" value="PH_RalBD_exo84"/>
    <property type="match status" value="1"/>
</dbReference>
<evidence type="ECO:0000256" key="5">
    <source>
        <dbReference type="ARBA" id="ARBA00017509"/>
    </source>
</evidence>
<evidence type="ECO:0000256" key="2">
    <source>
        <dbReference type="ARBA" id="ARBA00004556"/>
    </source>
</evidence>